<reference evidence="9 10" key="1">
    <citation type="submission" date="2025-05" db="UniProtKB">
        <authorList>
            <consortium name="RefSeq"/>
        </authorList>
    </citation>
    <scope>IDENTIFICATION</scope>
</reference>
<comment type="subcellular location">
    <subcellularLocation>
        <location evidence="1 4">Nucleus</location>
    </subcellularLocation>
</comment>
<dbReference type="InterPro" id="IPR013083">
    <property type="entry name" value="Znf_RING/FYVE/PHD"/>
</dbReference>
<gene>
    <name evidence="9 10 11" type="primary">LOC106816610</name>
</gene>
<sequence length="297" mass="32523">MTRHARNATAGTVYSYSERRKDSSAGGYGNQEKRLSKDSVKNFDCCCLSLQPCRTPLVSPDGYLFDKECVLEYIITQKKEIARKMKEYEKQSKKEATEMREIGQSEHRSKVEKFVAKEGSIMSKPLNPVKDGQPGASASSEASILEAEKKAKALPSFWVPSLTPAAKKTAVKKPDKTVYCPMTGKPLKLSSLAPVKFTLINDPDEKRSLITREAAYMCAVTHDVLGNSVPCAVLRPSGNIVTMECVEKLIKKDMIDPTNGAKLKENDIIPLQRGGTGFAGSGNQLKAKVQKASMVVA</sequence>
<keyword evidence="3 4" id="KW-0539">Nucleus</keyword>
<dbReference type="PANTHER" id="PTHR13063:SF10">
    <property type="entry name" value="NITRIC OXIDE SYNTHASE-INTERACTING PROTEIN"/>
    <property type="match status" value="1"/>
</dbReference>
<feature type="coiled-coil region" evidence="5">
    <location>
        <begin position="71"/>
        <end position="98"/>
    </location>
</feature>
<dbReference type="RefSeq" id="XP_014676718.1">
    <property type="nucleotide sequence ID" value="XM_014821232.1"/>
</dbReference>
<dbReference type="Proteomes" id="UP000695022">
    <property type="component" value="Unplaced"/>
</dbReference>
<evidence type="ECO:0000256" key="5">
    <source>
        <dbReference type="SAM" id="Coils"/>
    </source>
</evidence>
<dbReference type="CDD" id="cd16662">
    <property type="entry name" value="RING-Ubox2_NOSIP"/>
    <property type="match status" value="1"/>
</dbReference>
<feature type="region of interest" description="Disordered" evidence="6">
    <location>
        <begin position="123"/>
        <end position="142"/>
    </location>
</feature>
<keyword evidence="8" id="KW-1185">Reference proteome</keyword>
<feature type="region of interest" description="Disordered" evidence="6">
    <location>
        <begin position="1"/>
        <end position="33"/>
    </location>
</feature>
<dbReference type="CDD" id="cd16661">
    <property type="entry name" value="RING-Ubox1_NOSIP"/>
    <property type="match status" value="1"/>
</dbReference>
<keyword evidence="5" id="KW-0175">Coiled coil</keyword>
<evidence type="ECO:0000256" key="6">
    <source>
        <dbReference type="SAM" id="MobiDB-lite"/>
    </source>
</evidence>
<dbReference type="GeneID" id="106816610"/>
<evidence type="ECO:0000313" key="9">
    <source>
        <dbReference type="RefSeq" id="XP_014676718.1"/>
    </source>
</evidence>
<evidence type="ECO:0000313" key="11">
    <source>
        <dbReference type="RefSeq" id="XP_014676720.1"/>
    </source>
</evidence>
<dbReference type="InterPro" id="IPR016818">
    <property type="entry name" value="NOSIP"/>
</dbReference>
<dbReference type="Gene3D" id="3.30.40.10">
    <property type="entry name" value="Zinc/RING finger domain, C3HC4 (zinc finger)"/>
    <property type="match status" value="2"/>
</dbReference>
<name>A0ABM1EWZ7_PRICU</name>
<organism evidence="8 9">
    <name type="scientific">Priapulus caudatus</name>
    <name type="common">Priapulid worm</name>
    <dbReference type="NCBI Taxonomy" id="37621"/>
    <lineage>
        <taxon>Eukaryota</taxon>
        <taxon>Metazoa</taxon>
        <taxon>Ecdysozoa</taxon>
        <taxon>Scalidophora</taxon>
        <taxon>Priapulida</taxon>
        <taxon>Priapulimorpha</taxon>
        <taxon>Priapulimorphida</taxon>
        <taxon>Priapulidae</taxon>
        <taxon>Priapulus</taxon>
    </lineage>
</organism>
<evidence type="ECO:0000256" key="4">
    <source>
        <dbReference type="PIRNR" id="PIRNR023577"/>
    </source>
</evidence>
<dbReference type="Pfam" id="PF15906">
    <property type="entry name" value="zf-NOSIP"/>
    <property type="match status" value="1"/>
</dbReference>
<dbReference type="RefSeq" id="XP_014676720.1">
    <property type="nucleotide sequence ID" value="XM_014821234.1"/>
</dbReference>
<comment type="similarity">
    <text evidence="2 4">Belongs to the NOSIP family.</text>
</comment>
<evidence type="ECO:0000256" key="1">
    <source>
        <dbReference type="ARBA" id="ARBA00004123"/>
    </source>
</evidence>
<evidence type="ECO:0000313" key="10">
    <source>
        <dbReference type="RefSeq" id="XP_014676719.1"/>
    </source>
</evidence>
<protein>
    <recommendedName>
        <fullName evidence="4">Nitric oxide synthase-interacting protein homolog</fullName>
    </recommendedName>
</protein>
<dbReference type="PIRSF" id="PIRSF023577">
    <property type="entry name" value="ENOS_interacting"/>
    <property type="match status" value="1"/>
</dbReference>
<dbReference type="PANTHER" id="PTHR13063">
    <property type="entry name" value="ENOS INTERACTING PROTEIN"/>
    <property type="match status" value="1"/>
</dbReference>
<evidence type="ECO:0000256" key="3">
    <source>
        <dbReference type="ARBA" id="ARBA00023242"/>
    </source>
</evidence>
<dbReference type="InterPro" id="IPR031790">
    <property type="entry name" value="Znf-NOSIP"/>
</dbReference>
<dbReference type="SUPFAM" id="SSF57850">
    <property type="entry name" value="RING/U-box"/>
    <property type="match status" value="2"/>
</dbReference>
<evidence type="ECO:0000259" key="7">
    <source>
        <dbReference type="Pfam" id="PF15906"/>
    </source>
</evidence>
<evidence type="ECO:0000256" key="2">
    <source>
        <dbReference type="ARBA" id="ARBA00008126"/>
    </source>
</evidence>
<accession>A0ABM1EWZ7</accession>
<feature type="domain" description="Nitric oxide synthase-interacting protein zinc-finger" evidence="7">
    <location>
        <begin position="4"/>
        <end position="78"/>
    </location>
</feature>
<evidence type="ECO:0000313" key="8">
    <source>
        <dbReference type="Proteomes" id="UP000695022"/>
    </source>
</evidence>
<dbReference type="RefSeq" id="XP_014676719.1">
    <property type="nucleotide sequence ID" value="XM_014821233.1"/>
</dbReference>
<proteinExistence type="inferred from homology"/>